<dbReference type="Gene3D" id="3.40.50.2300">
    <property type="match status" value="1"/>
</dbReference>
<evidence type="ECO:0000256" key="3">
    <source>
        <dbReference type="ARBA" id="ARBA00023015"/>
    </source>
</evidence>
<dbReference type="PANTHER" id="PTHR48111">
    <property type="entry name" value="REGULATOR OF RPOS"/>
    <property type="match status" value="1"/>
</dbReference>
<evidence type="ECO:0000259" key="9">
    <source>
        <dbReference type="PROSITE" id="PS50110"/>
    </source>
</evidence>
<dbReference type="PANTHER" id="PTHR48111:SF1">
    <property type="entry name" value="TWO-COMPONENT RESPONSE REGULATOR ORR33"/>
    <property type="match status" value="1"/>
</dbReference>
<feature type="compositionally biased region" description="Low complexity" evidence="7">
    <location>
        <begin position="69"/>
        <end position="85"/>
    </location>
</feature>
<dbReference type="EMBL" id="BRXZ01002163">
    <property type="protein sequence ID" value="GMH55930.1"/>
    <property type="molecule type" value="Genomic_DNA"/>
</dbReference>
<dbReference type="SUPFAM" id="SSF46894">
    <property type="entry name" value="C-terminal effector domain of the bipartite response regulators"/>
    <property type="match status" value="1"/>
</dbReference>
<comment type="caution">
    <text evidence="6">Lacks conserved residue(s) required for the propagation of feature annotation.</text>
</comment>
<evidence type="ECO:0000313" key="11">
    <source>
        <dbReference type="Proteomes" id="UP001165082"/>
    </source>
</evidence>
<reference evidence="10" key="1">
    <citation type="submission" date="2022-07" db="EMBL/GenBank/DDBJ databases">
        <title>Genome analysis of Parmales, a sister group of diatoms, reveals the evolutionary specialization of diatoms from phago-mixotrophs to photoautotrophs.</title>
        <authorList>
            <person name="Ban H."/>
            <person name="Sato S."/>
            <person name="Yoshikawa S."/>
            <person name="Kazumasa Y."/>
            <person name="Nakamura Y."/>
            <person name="Ichinomiya M."/>
            <person name="Saitoh K."/>
            <person name="Sato N."/>
            <person name="Blanc-Mathieu R."/>
            <person name="Endo H."/>
            <person name="Kuwata A."/>
            <person name="Ogata H."/>
        </authorList>
    </citation>
    <scope>NUCLEOTIDE SEQUENCE</scope>
</reference>
<feature type="domain" description="HTH luxR-type" evidence="8">
    <location>
        <begin position="85"/>
        <end position="123"/>
    </location>
</feature>
<accession>A0A9W6ZU11</accession>
<evidence type="ECO:0000256" key="1">
    <source>
        <dbReference type="ARBA" id="ARBA00022553"/>
    </source>
</evidence>
<evidence type="ECO:0000259" key="8">
    <source>
        <dbReference type="PROSITE" id="PS50043"/>
    </source>
</evidence>
<dbReference type="PROSITE" id="PS50043">
    <property type="entry name" value="HTH_LUXR_2"/>
    <property type="match status" value="1"/>
</dbReference>
<dbReference type="InterPro" id="IPR036388">
    <property type="entry name" value="WH-like_DNA-bd_sf"/>
</dbReference>
<proteinExistence type="predicted"/>
<organism evidence="10 11">
    <name type="scientific">Triparma retinervis</name>
    <dbReference type="NCBI Taxonomy" id="2557542"/>
    <lineage>
        <taxon>Eukaryota</taxon>
        <taxon>Sar</taxon>
        <taxon>Stramenopiles</taxon>
        <taxon>Ochrophyta</taxon>
        <taxon>Bolidophyceae</taxon>
        <taxon>Parmales</taxon>
        <taxon>Triparmaceae</taxon>
        <taxon>Triparma</taxon>
    </lineage>
</organism>
<dbReference type="InterPro" id="IPR039420">
    <property type="entry name" value="WalR-like"/>
</dbReference>
<dbReference type="GO" id="GO:0000976">
    <property type="term" value="F:transcription cis-regulatory region binding"/>
    <property type="evidence" value="ECO:0007669"/>
    <property type="project" value="TreeGrafter"/>
</dbReference>
<name>A0A9W6ZU11_9STRA</name>
<dbReference type="Gene3D" id="1.10.10.10">
    <property type="entry name" value="Winged helix-like DNA-binding domain superfamily/Winged helix DNA-binding domain"/>
    <property type="match status" value="1"/>
</dbReference>
<keyword evidence="2" id="KW-0902">Two-component regulatory system</keyword>
<feature type="region of interest" description="Disordered" evidence="7">
    <location>
        <begin position="69"/>
        <end position="92"/>
    </location>
</feature>
<dbReference type="OrthoDB" id="204659at2759"/>
<dbReference type="PRINTS" id="PR00038">
    <property type="entry name" value="HTHLUXR"/>
</dbReference>
<dbReference type="InterPro" id="IPR011006">
    <property type="entry name" value="CheY-like_superfamily"/>
</dbReference>
<dbReference type="GO" id="GO:0005829">
    <property type="term" value="C:cytosol"/>
    <property type="evidence" value="ECO:0007669"/>
    <property type="project" value="TreeGrafter"/>
</dbReference>
<dbReference type="GO" id="GO:0006355">
    <property type="term" value="P:regulation of DNA-templated transcription"/>
    <property type="evidence" value="ECO:0007669"/>
    <property type="project" value="InterPro"/>
</dbReference>
<protein>
    <submittedName>
        <fullName evidence="10">Uncharacterized protein</fullName>
    </submittedName>
</protein>
<dbReference type="Proteomes" id="UP001165082">
    <property type="component" value="Unassembled WGS sequence"/>
</dbReference>
<dbReference type="PROSITE" id="PS50110">
    <property type="entry name" value="RESPONSE_REGULATORY"/>
    <property type="match status" value="1"/>
</dbReference>
<dbReference type="InterPro" id="IPR016032">
    <property type="entry name" value="Sig_transdc_resp-reg_C-effctor"/>
</dbReference>
<dbReference type="InterPro" id="IPR001789">
    <property type="entry name" value="Sig_transdc_resp-reg_receiver"/>
</dbReference>
<keyword evidence="11" id="KW-1185">Reference proteome</keyword>
<evidence type="ECO:0000256" key="4">
    <source>
        <dbReference type="ARBA" id="ARBA00023125"/>
    </source>
</evidence>
<dbReference type="GO" id="GO:0000156">
    <property type="term" value="F:phosphorelay response regulator activity"/>
    <property type="evidence" value="ECO:0007669"/>
    <property type="project" value="TreeGrafter"/>
</dbReference>
<sequence>MSGLDFLEYVRDHPVENVRGLPFVLLTARGMTDDRIAGYQKGASAYLPKPFSPEELKAILIGLVSRNSATSSASSPSSSPVTAPPLESSVALSPRESELVKLLSLGLTNKEISSNMFISESKH</sequence>
<evidence type="ECO:0000313" key="10">
    <source>
        <dbReference type="EMBL" id="GMH55930.1"/>
    </source>
</evidence>
<evidence type="ECO:0000256" key="5">
    <source>
        <dbReference type="ARBA" id="ARBA00023163"/>
    </source>
</evidence>
<evidence type="ECO:0000256" key="7">
    <source>
        <dbReference type="SAM" id="MobiDB-lite"/>
    </source>
</evidence>
<dbReference type="Pfam" id="PF00196">
    <property type="entry name" value="GerE"/>
    <property type="match status" value="1"/>
</dbReference>
<keyword evidence="1" id="KW-0597">Phosphoprotein</keyword>
<feature type="domain" description="Response regulatory" evidence="9">
    <location>
        <begin position="1"/>
        <end position="64"/>
    </location>
</feature>
<comment type="caution">
    <text evidence="10">The sequence shown here is derived from an EMBL/GenBank/DDBJ whole genome shotgun (WGS) entry which is preliminary data.</text>
</comment>
<dbReference type="SUPFAM" id="SSF52172">
    <property type="entry name" value="CheY-like"/>
    <property type="match status" value="1"/>
</dbReference>
<keyword evidence="5" id="KW-0804">Transcription</keyword>
<dbReference type="InterPro" id="IPR000792">
    <property type="entry name" value="Tscrpt_reg_LuxR_C"/>
</dbReference>
<gene>
    <name evidence="10" type="ORF">TrRE_jg3537</name>
</gene>
<dbReference type="GO" id="GO:0032993">
    <property type="term" value="C:protein-DNA complex"/>
    <property type="evidence" value="ECO:0007669"/>
    <property type="project" value="TreeGrafter"/>
</dbReference>
<evidence type="ECO:0000256" key="6">
    <source>
        <dbReference type="PROSITE-ProRule" id="PRU00169"/>
    </source>
</evidence>
<keyword evidence="4" id="KW-0238">DNA-binding</keyword>
<dbReference type="Pfam" id="PF00072">
    <property type="entry name" value="Response_reg"/>
    <property type="match status" value="1"/>
</dbReference>
<keyword evidence="3" id="KW-0805">Transcription regulation</keyword>
<dbReference type="AlphaFoldDB" id="A0A9W6ZU11"/>
<evidence type="ECO:0000256" key="2">
    <source>
        <dbReference type="ARBA" id="ARBA00023012"/>
    </source>
</evidence>